<keyword evidence="6" id="KW-0408">Iron</keyword>
<dbReference type="PROSITE" id="PS00083">
    <property type="entry name" value="INTRADIOL_DIOXYGENAS"/>
    <property type="match status" value="1"/>
</dbReference>
<evidence type="ECO:0000313" key="8">
    <source>
        <dbReference type="EMBL" id="TGD42490.1"/>
    </source>
</evidence>
<evidence type="ECO:0000313" key="9">
    <source>
        <dbReference type="Proteomes" id="UP000297741"/>
    </source>
</evidence>
<sequence length="309" mass="33568">MDTSSKHDHLIANESDVTPYVLKAMEDTTDPRLRQIMAAMVRHLHAFFIEVRPTEQEYEAGLQFLNDIGKATNAAHNEAVLFCDVIGLSTLVDLINNDGMQGETMSALLGPFYRGSAPDCAPGESMARNDTVGEPLLMSGRVLDTAGQPIAGARLDVWQADPKGLYENQDPDQPDYNLRAVYTTDGAGRYHLHTIRPAGYPVPTHTSPTGPLLAAQNRSPMRPAHIHFIVSAPAHKTLITQIFVDTKAAMLDDVVFGAKEQIAVALQTSELPLPGFPAVEPPFMTCQYDFVLKPGTPNFPLPPISGKAA</sequence>
<dbReference type="InterPro" id="IPR015889">
    <property type="entry name" value="Intradiol_dOase_core"/>
</dbReference>
<keyword evidence="4" id="KW-0223">Dioxygenase</keyword>
<dbReference type="Gene3D" id="2.60.130.10">
    <property type="entry name" value="Aromatic compound dioxygenase"/>
    <property type="match status" value="1"/>
</dbReference>
<comment type="cofactor">
    <cofactor evidence="1">
        <name>Fe(3+)</name>
        <dbReference type="ChEBI" id="CHEBI:29034"/>
    </cofactor>
</comment>
<evidence type="ECO:0000256" key="1">
    <source>
        <dbReference type="ARBA" id="ARBA00001965"/>
    </source>
</evidence>
<evidence type="ECO:0000256" key="3">
    <source>
        <dbReference type="ARBA" id="ARBA00022723"/>
    </source>
</evidence>
<dbReference type="InterPro" id="IPR000627">
    <property type="entry name" value="Intradiol_dOase_C"/>
</dbReference>
<gene>
    <name evidence="8" type="ORF">EEB11_14590</name>
</gene>
<organism evidence="8 9">
    <name type="scientific">Pseudotabrizicola sediminis</name>
    <dbReference type="NCBI Taxonomy" id="2486418"/>
    <lineage>
        <taxon>Bacteria</taxon>
        <taxon>Pseudomonadati</taxon>
        <taxon>Pseudomonadota</taxon>
        <taxon>Alphaproteobacteria</taxon>
        <taxon>Rhodobacterales</taxon>
        <taxon>Paracoccaceae</taxon>
        <taxon>Pseudotabrizicola</taxon>
    </lineage>
</organism>
<dbReference type="Proteomes" id="UP000297741">
    <property type="component" value="Unassembled WGS sequence"/>
</dbReference>
<feature type="domain" description="Intradiol ring-cleavage dioxygenases" evidence="7">
    <location>
        <begin position="138"/>
        <end position="166"/>
    </location>
</feature>
<protein>
    <submittedName>
        <fullName evidence="8">Catechol 1,2-dioxygenase</fullName>
    </submittedName>
</protein>
<evidence type="ECO:0000256" key="5">
    <source>
        <dbReference type="ARBA" id="ARBA00023002"/>
    </source>
</evidence>
<dbReference type="InterPro" id="IPR007535">
    <property type="entry name" value="Catechol_dOase_N"/>
</dbReference>
<dbReference type="InterPro" id="IPR050770">
    <property type="entry name" value="Intradiol_RC_Dioxygenase"/>
</dbReference>
<dbReference type="PANTHER" id="PTHR33711">
    <property type="entry name" value="DIOXYGENASE, PUTATIVE (AFU_ORTHOLOGUE AFUA_2G02910)-RELATED"/>
    <property type="match status" value="1"/>
</dbReference>
<dbReference type="EMBL" id="RPEM01000009">
    <property type="protein sequence ID" value="TGD42490.1"/>
    <property type="molecule type" value="Genomic_DNA"/>
</dbReference>
<keyword evidence="5" id="KW-0560">Oxidoreductase</keyword>
<dbReference type="Pfam" id="PF04444">
    <property type="entry name" value="Dioxygenase_N"/>
    <property type="match status" value="1"/>
</dbReference>
<evidence type="ECO:0000256" key="4">
    <source>
        <dbReference type="ARBA" id="ARBA00022964"/>
    </source>
</evidence>
<name>A0ABY2KKV7_9RHOB</name>
<dbReference type="RefSeq" id="WP_135432483.1">
    <property type="nucleotide sequence ID" value="NZ_RPEM01000009.1"/>
</dbReference>
<evidence type="ECO:0000256" key="2">
    <source>
        <dbReference type="ARBA" id="ARBA00007825"/>
    </source>
</evidence>
<evidence type="ECO:0000256" key="6">
    <source>
        <dbReference type="ARBA" id="ARBA00023004"/>
    </source>
</evidence>
<proteinExistence type="inferred from homology"/>
<comment type="similarity">
    <text evidence="2">Belongs to the intradiol ring-cleavage dioxygenase family.</text>
</comment>
<dbReference type="PANTHER" id="PTHR33711:SF7">
    <property type="entry name" value="INTRADIOL RING-CLEAVAGE DIOXYGENASES DOMAIN-CONTAINING PROTEIN-RELATED"/>
    <property type="match status" value="1"/>
</dbReference>
<dbReference type="SUPFAM" id="SSF49482">
    <property type="entry name" value="Aromatic compound dioxygenase"/>
    <property type="match status" value="1"/>
</dbReference>
<dbReference type="Pfam" id="PF00775">
    <property type="entry name" value="Dioxygenase_C"/>
    <property type="match status" value="1"/>
</dbReference>
<comment type="caution">
    <text evidence="8">The sequence shown here is derived from an EMBL/GenBank/DDBJ whole genome shotgun (WGS) entry which is preliminary data.</text>
</comment>
<keyword evidence="3" id="KW-0479">Metal-binding</keyword>
<reference evidence="8 9" key="1">
    <citation type="submission" date="2018-11" db="EMBL/GenBank/DDBJ databases">
        <title>Tabrizicola sp. isolated from sediment of alpine lake.</title>
        <authorList>
            <person name="Liu Z."/>
        </authorList>
    </citation>
    <scope>NUCLEOTIDE SEQUENCE [LARGE SCALE GENOMIC DNA]</scope>
    <source>
        <strain evidence="8 9">DRYC-M-16</strain>
    </source>
</reference>
<accession>A0ABY2KKV7</accession>
<evidence type="ECO:0000259" key="7">
    <source>
        <dbReference type="PROSITE" id="PS00083"/>
    </source>
</evidence>
<keyword evidence="9" id="KW-1185">Reference proteome</keyword>